<evidence type="ECO:0000256" key="4">
    <source>
        <dbReference type="ARBA" id="ARBA00011496"/>
    </source>
</evidence>
<accession>A0A132NBR1</accession>
<dbReference type="InterPro" id="IPR006195">
    <property type="entry name" value="aa-tRNA-synth_II"/>
</dbReference>
<dbReference type="CDD" id="cd00773">
    <property type="entry name" value="HisRS-like_core"/>
    <property type="match status" value="1"/>
</dbReference>
<dbReference type="GO" id="GO:0016740">
    <property type="term" value="F:transferase activity"/>
    <property type="evidence" value="ECO:0007669"/>
    <property type="project" value="UniProtKB-ARBA"/>
</dbReference>
<evidence type="ECO:0000256" key="9">
    <source>
        <dbReference type="PIRSR" id="PIRSR001549-1"/>
    </source>
</evidence>
<evidence type="ECO:0000256" key="2">
    <source>
        <dbReference type="ARBA" id="ARBA00004667"/>
    </source>
</evidence>
<dbReference type="InterPro" id="IPR045864">
    <property type="entry name" value="aa-tRNA-synth_II/BPL/LPL"/>
</dbReference>
<feature type="compositionally biased region" description="Gly residues" evidence="10">
    <location>
        <begin position="382"/>
        <end position="414"/>
    </location>
</feature>
<comment type="pathway">
    <text evidence="2 8">Amino-acid biosynthesis; L-histidine biosynthesis; L-histidine from 5-phospho-alpha-D-ribose 1-diphosphate: step 1/9.</text>
</comment>
<dbReference type="PIRSF" id="PIRSF001549">
    <property type="entry name" value="His-tRNA_synth"/>
    <property type="match status" value="1"/>
</dbReference>
<dbReference type="Proteomes" id="UP000243024">
    <property type="component" value="Unassembled WGS sequence"/>
</dbReference>
<dbReference type="PANTHER" id="PTHR43707:SF1">
    <property type="entry name" value="HISTIDINE--TRNA LIGASE, MITOCHONDRIAL-RELATED"/>
    <property type="match status" value="1"/>
</dbReference>
<dbReference type="GO" id="GO:0005737">
    <property type="term" value="C:cytoplasm"/>
    <property type="evidence" value="ECO:0007669"/>
    <property type="project" value="UniProtKB-SubCell"/>
</dbReference>
<gene>
    <name evidence="8" type="primary">hisZ</name>
    <name evidence="12" type="ORF">SA87_02725</name>
</gene>
<evidence type="ECO:0000256" key="5">
    <source>
        <dbReference type="ARBA" id="ARBA00020397"/>
    </source>
</evidence>
<proteinExistence type="inferred from homology"/>
<dbReference type="InterPro" id="IPR041715">
    <property type="entry name" value="HisRS-like_core"/>
</dbReference>
<keyword evidence="8" id="KW-0028">Amino-acid biosynthesis</keyword>
<dbReference type="HAMAP" id="MF_00125">
    <property type="entry name" value="HisZ"/>
    <property type="match status" value="1"/>
</dbReference>
<dbReference type="STRING" id="1484.SA87_02725"/>
<comment type="miscellaneous">
    <text evidence="8">This function is generally fulfilled by the C-terminal part of HisG, which is missing in some bacteria such as this one.</text>
</comment>
<evidence type="ECO:0000256" key="1">
    <source>
        <dbReference type="ARBA" id="ARBA00004496"/>
    </source>
</evidence>
<dbReference type="Gene3D" id="3.30.930.10">
    <property type="entry name" value="Bira Bifunctional Protein, Domain 2"/>
    <property type="match status" value="1"/>
</dbReference>
<evidence type="ECO:0000313" key="13">
    <source>
        <dbReference type="Proteomes" id="UP000243024"/>
    </source>
</evidence>
<feature type="domain" description="Aminoacyl-transfer RNA synthetases class-II family profile" evidence="11">
    <location>
        <begin position="33"/>
        <end position="335"/>
    </location>
</feature>
<comment type="caution">
    <text evidence="12">The sequence shown here is derived from an EMBL/GenBank/DDBJ whole genome shotgun (WGS) entry which is preliminary data.</text>
</comment>
<comment type="subcellular location">
    <subcellularLocation>
        <location evidence="1 8">Cytoplasm</location>
    </subcellularLocation>
</comment>
<comment type="subunit">
    <text evidence="4 8">Heteromultimer composed of HisG and HisZ subunits.</text>
</comment>
<evidence type="ECO:0000256" key="8">
    <source>
        <dbReference type="HAMAP-Rule" id="MF_00125"/>
    </source>
</evidence>
<dbReference type="RefSeq" id="WP_066202887.1">
    <property type="nucleotide sequence ID" value="NZ_CBCSAS010000002.1"/>
</dbReference>
<reference evidence="12 13" key="1">
    <citation type="submission" date="2015-09" db="EMBL/GenBank/DDBJ databases">
        <title>Draft genome sequence of Hydrogenibacillus schlegelii DSM 2000.</title>
        <authorList>
            <person name="Hemp J."/>
        </authorList>
    </citation>
    <scope>NUCLEOTIDE SEQUENCE [LARGE SCALE GENOMIC DNA]</scope>
    <source>
        <strain evidence="12 13">MA 48</strain>
    </source>
</reference>
<feature type="binding site" evidence="9">
    <location>
        <position position="129"/>
    </location>
    <ligand>
        <name>L-histidine</name>
        <dbReference type="ChEBI" id="CHEBI:57595"/>
    </ligand>
</feature>
<dbReference type="OrthoDB" id="9800814at2"/>
<name>A0A132NBR1_HYDSH</name>
<protein>
    <recommendedName>
        <fullName evidence="5 8">ATP phosphoribosyltransferase regulatory subunit</fullName>
    </recommendedName>
</protein>
<dbReference type="InterPro" id="IPR004517">
    <property type="entry name" value="HisZ"/>
</dbReference>
<dbReference type="EMBL" id="JXBB01000055">
    <property type="protein sequence ID" value="OAR03565.1"/>
    <property type="molecule type" value="Genomic_DNA"/>
</dbReference>
<feature type="binding site" evidence="9">
    <location>
        <position position="111"/>
    </location>
    <ligand>
        <name>L-histidine</name>
        <dbReference type="ChEBI" id="CHEBI:57595"/>
    </ligand>
</feature>
<evidence type="ECO:0000313" key="12">
    <source>
        <dbReference type="EMBL" id="OAR03565.1"/>
    </source>
</evidence>
<keyword evidence="13" id="KW-1185">Reference proteome</keyword>
<comment type="similarity">
    <text evidence="3 8">Belongs to the class-II aminoacyl-tRNA synthetase family. HisZ subfamily.</text>
</comment>
<dbReference type="PROSITE" id="PS50862">
    <property type="entry name" value="AA_TRNA_LIGASE_II"/>
    <property type="match status" value="1"/>
</dbReference>
<feature type="binding site" evidence="9">
    <location>
        <position position="125"/>
    </location>
    <ligand>
        <name>L-histidine</name>
        <dbReference type="ChEBI" id="CHEBI:57595"/>
    </ligand>
</feature>
<organism evidence="12 13">
    <name type="scientific">Hydrogenibacillus schlegelii</name>
    <name type="common">Bacillus schlegelii</name>
    <dbReference type="NCBI Taxonomy" id="1484"/>
    <lineage>
        <taxon>Bacteria</taxon>
        <taxon>Bacillati</taxon>
        <taxon>Bacillota</taxon>
        <taxon>Bacilli</taxon>
        <taxon>Bacillales</taxon>
        <taxon>Bacillales Family X. Incertae Sedis</taxon>
        <taxon>Hydrogenibacillus</taxon>
    </lineage>
</organism>
<evidence type="ECO:0000256" key="6">
    <source>
        <dbReference type="ARBA" id="ARBA00022490"/>
    </source>
</evidence>
<feature type="region of interest" description="Disordered" evidence="10">
    <location>
        <begin position="376"/>
        <end position="414"/>
    </location>
</feature>
<dbReference type="UniPathway" id="UPA00031">
    <property type="reaction ID" value="UER00006"/>
</dbReference>
<evidence type="ECO:0000256" key="10">
    <source>
        <dbReference type="SAM" id="MobiDB-lite"/>
    </source>
</evidence>
<dbReference type="InterPro" id="IPR004516">
    <property type="entry name" value="HisRS/HisZ"/>
</dbReference>
<comment type="function">
    <text evidence="7 8">Required for the first step of histidine biosynthesis. May allow the feedback regulation of ATP phosphoribosyltransferase activity by histidine.</text>
</comment>
<evidence type="ECO:0000256" key="7">
    <source>
        <dbReference type="ARBA" id="ARBA00025246"/>
    </source>
</evidence>
<dbReference type="GO" id="GO:0140096">
    <property type="term" value="F:catalytic activity, acting on a protein"/>
    <property type="evidence" value="ECO:0007669"/>
    <property type="project" value="UniProtKB-ARBA"/>
</dbReference>
<dbReference type="PANTHER" id="PTHR43707">
    <property type="entry name" value="HISTIDYL-TRNA SYNTHETASE"/>
    <property type="match status" value="1"/>
</dbReference>
<dbReference type="GO" id="GO:0004821">
    <property type="term" value="F:histidine-tRNA ligase activity"/>
    <property type="evidence" value="ECO:0007669"/>
    <property type="project" value="TreeGrafter"/>
</dbReference>
<dbReference type="Pfam" id="PF13393">
    <property type="entry name" value="tRNA-synt_His"/>
    <property type="match status" value="1"/>
</dbReference>
<evidence type="ECO:0000256" key="3">
    <source>
        <dbReference type="ARBA" id="ARBA00005539"/>
    </source>
</evidence>
<dbReference type="GO" id="GO:0006427">
    <property type="term" value="P:histidyl-tRNA aminoacylation"/>
    <property type="evidence" value="ECO:0007669"/>
    <property type="project" value="TreeGrafter"/>
</dbReference>
<dbReference type="GO" id="GO:0000105">
    <property type="term" value="P:L-histidine biosynthetic process"/>
    <property type="evidence" value="ECO:0007669"/>
    <property type="project" value="UniProtKB-UniRule"/>
</dbReference>
<keyword evidence="6 8" id="KW-0963">Cytoplasm</keyword>
<feature type="binding site" evidence="9">
    <location>
        <begin position="285"/>
        <end position="286"/>
    </location>
    <ligand>
        <name>L-histidine</name>
        <dbReference type="ChEBI" id="CHEBI:57595"/>
    </ligand>
</feature>
<evidence type="ECO:0000259" key="11">
    <source>
        <dbReference type="PROSITE" id="PS50862"/>
    </source>
</evidence>
<dbReference type="SUPFAM" id="SSF55681">
    <property type="entry name" value="Class II aaRS and biotin synthetases"/>
    <property type="match status" value="1"/>
</dbReference>
<sequence length="414" mass="43616">MDGAYAFEKPLGFHDRPPALMARMEALTARWLELFARYGYRRVSTPALEFQATIGRYARVAPAKMFPLFDAEGRLVVLRPDMTTPIARLAASTLRSTPLPLRLSYAEPVFRLPQAGEEGQAERWQVGVELIGVGPGAGDLEALVVAAEALIAAGVPAPAFVVGDAALVPLVFAALRLKEAERSALETALLRRDFAAFSAAAGRIGGDVGAALAALLGPLQPERADALGRSLRALTRASGDAAAVDVARAVEERLSALLDLLADAAALFPDVRWLADPAFVPDLEYYTGIVFEGYGQGAGAPLVRGGRYDHLLGRFGREAPATGFALDLERTLAIVEVPLPPRPRTAIRIQKGNRRQAFEEARRRVAAGETVELVEEREDGIGDAGGAIGATGEGGAGHRAGGARTGEGGAGDGR</sequence>
<feature type="binding site" evidence="9">
    <location>
        <begin position="81"/>
        <end position="83"/>
    </location>
    <ligand>
        <name>L-histidine</name>
        <dbReference type="ChEBI" id="CHEBI:57595"/>
    </ligand>
</feature>
<keyword evidence="8" id="KW-0368">Histidine biosynthesis</keyword>
<dbReference type="AlphaFoldDB" id="A0A132NBR1"/>